<accession>A0A480A5P0</accession>
<dbReference type="Proteomes" id="UP000300142">
    <property type="component" value="Unassembled WGS sequence"/>
</dbReference>
<feature type="coiled-coil region" evidence="1">
    <location>
        <begin position="122"/>
        <end position="207"/>
    </location>
</feature>
<feature type="transmembrane region" description="Helical" evidence="2">
    <location>
        <begin position="239"/>
        <end position="261"/>
    </location>
</feature>
<sequence length="421" mass="48567">MFTKIRNILAQFFNNSRTINNEPLNKVSLIVIIIVDIFILINVFTGLEDISRWHLSPYQAYPCYSEWENYQKQSDKNKDYDMIISSVPLNNNQPQFQAEYQQQEIGHLGKVSEICINYAELKDRLNNNLNQKNITNINLRQEKINQLEQANINIRNQYDSTLLEKIAGQSSEKSINQVSAEKAKQDLDKNQQQIGQIKQEINNLKNQLLTKPESLNFLSLIKDENKFAAVKQGYERASFWYPSIQLTFQSIFLLPLIIIALSVHRISQRRGYGLIALISWHLLVIFLIPLVLKVLEFLQVGVVFQFLLSVVNKLLGGLLFLISYVYILLIPLIGFGIIKFFQGVVFNTKFQAAKRVQKSQCINCGKTLKSNNAHCPHCGYYQYIECHNCHNLTYKKLPYCYHCGTEQNSSQIQDVGSVDNK</sequence>
<feature type="transmembrane region" description="Helical" evidence="2">
    <location>
        <begin position="273"/>
        <end position="295"/>
    </location>
</feature>
<evidence type="ECO:0000313" key="3">
    <source>
        <dbReference type="EMBL" id="GCL37564.1"/>
    </source>
</evidence>
<dbReference type="EMBL" id="BJCE01000084">
    <property type="protein sequence ID" value="GCL37564.1"/>
    <property type="molecule type" value="Genomic_DNA"/>
</dbReference>
<comment type="caution">
    <text evidence="3">The sequence shown here is derived from an EMBL/GenBank/DDBJ whole genome shotgun (WGS) entry which is preliminary data.</text>
</comment>
<evidence type="ECO:0000256" key="2">
    <source>
        <dbReference type="SAM" id="Phobius"/>
    </source>
</evidence>
<feature type="transmembrane region" description="Helical" evidence="2">
    <location>
        <begin position="27"/>
        <end position="47"/>
    </location>
</feature>
<keyword evidence="4" id="KW-1185">Reference proteome</keyword>
<organism evidence="3 4">
    <name type="scientific">Sphaerospermopsis reniformis</name>
    <dbReference type="NCBI Taxonomy" id="531300"/>
    <lineage>
        <taxon>Bacteria</taxon>
        <taxon>Bacillati</taxon>
        <taxon>Cyanobacteriota</taxon>
        <taxon>Cyanophyceae</taxon>
        <taxon>Nostocales</taxon>
        <taxon>Aphanizomenonaceae</taxon>
        <taxon>Sphaerospermopsis</taxon>
    </lineage>
</organism>
<keyword evidence="2" id="KW-0812">Transmembrane</keyword>
<dbReference type="AlphaFoldDB" id="A0A480A5P0"/>
<evidence type="ECO:0008006" key="5">
    <source>
        <dbReference type="Google" id="ProtNLM"/>
    </source>
</evidence>
<evidence type="ECO:0000256" key="1">
    <source>
        <dbReference type="SAM" id="Coils"/>
    </source>
</evidence>
<feature type="transmembrane region" description="Helical" evidence="2">
    <location>
        <begin position="315"/>
        <end position="341"/>
    </location>
</feature>
<proteinExistence type="predicted"/>
<protein>
    <recommendedName>
        <fullName evidence="5">DZANK-type domain-containing protein</fullName>
    </recommendedName>
</protein>
<name>A0A480A5P0_9CYAN</name>
<dbReference type="RefSeq" id="WP_137667701.1">
    <property type="nucleotide sequence ID" value="NZ_BJCE01000084.1"/>
</dbReference>
<keyword evidence="2" id="KW-1133">Transmembrane helix</keyword>
<keyword evidence="1" id="KW-0175">Coiled coil</keyword>
<evidence type="ECO:0000313" key="4">
    <source>
        <dbReference type="Proteomes" id="UP000300142"/>
    </source>
</evidence>
<gene>
    <name evidence="3" type="ORF">SR1949_26750</name>
</gene>
<reference evidence="4" key="1">
    <citation type="submission" date="2019-02" db="EMBL/GenBank/DDBJ databases">
        <title>Draft genome sequence of Sphaerospermopsis reniformis NIES-1949.</title>
        <authorList>
            <person name="Yamaguchi H."/>
            <person name="Suzuki S."/>
            <person name="Kawachi M."/>
        </authorList>
    </citation>
    <scope>NUCLEOTIDE SEQUENCE [LARGE SCALE GENOMIC DNA]</scope>
    <source>
        <strain evidence="4">NIES-1949</strain>
    </source>
</reference>
<keyword evidence="2" id="KW-0472">Membrane</keyword>